<accession>F9QCZ7</accession>
<dbReference type="InterPro" id="IPR015422">
    <property type="entry name" value="PyrdxlP-dep_Trfase_small"/>
</dbReference>
<keyword evidence="4" id="KW-0808">Transferase</keyword>
<evidence type="ECO:0000256" key="1">
    <source>
        <dbReference type="ARBA" id="ARBA00001933"/>
    </source>
</evidence>
<evidence type="ECO:0000313" key="4">
    <source>
        <dbReference type="EMBL" id="EGS29379.1"/>
    </source>
</evidence>
<dbReference type="eggNOG" id="COG0520">
    <property type="taxonomic scope" value="Bacteria"/>
</dbReference>
<keyword evidence="2" id="KW-0663">Pyridoxal phosphate</keyword>
<gene>
    <name evidence="4" type="ORF">GIG_01513</name>
</gene>
<feature type="domain" description="Aminotransferase class V" evidence="3">
    <location>
        <begin position="22"/>
        <end position="376"/>
    </location>
</feature>
<dbReference type="EMBL" id="AFVJ01000014">
    <property type="protein sequence ID" value="EGS29379.1"/>
    <property type="molecule type" value="Genomic_DNA"/>
</dbReference>
<keyword evidence="4" id="KW-0032">Aminotransferase</keyword>
<sequence length="389" mass="44030">MNDIEKLKKEIREEFPILNNIVYFDNAAQSLKPVSAIEAIKTYYTYESVSVRTGDTPLGNKINQIYKQTKKKIAQLINSDPEQIIYTSGTTDSLNTFALMFSQIIKPNKKILISAYNHSSNMLPWIELAKSRNIQFEITEEILDKIDDNVQLICLSQSTNNFDVKYNIEEIYTKAQKFGAIVLNDAAQSITHEKVDQNYADVIAFSTNKLLGPSGLGILAIKKDLLKKIRPTRFGGGSVHEIAPDGTWIPKETIQAFEPGTPNIAAIYMFNKSLDLFLRIGYDNIQKILLELSNYLYEKLSKLENVEIYSKKGSIITLFNIKNINAQDVATYLGTKNIYVNAGIFCAPFVRNIKSERSYVRVSLAIYNNFSDIDKLVNEIENGGDFYGF</sequence>
<keyword evidence="5" id="KW-1185">Reference proteome</keyword>
<dbReference type="SUPFAM" id="SSF53383">
    <property type="entry name" value="PLP-dependent transferases"/>
    <property type="match status" value="1"/>
</dbReference>
<comment type="cofactor">
    <cofactor evidence="1">
        <name>pyridoxal 5'-phosphate</name>
        <dbReference type="ChEBI" id="CHEBI:597326"/>
    </cofactor>
</comment>
<organism evidence="4 5">
    <name type="scientific">Mycoplasmopsis anatis 1340</name>
    <dbReference type="NCBI Taxonomy" id="1034808"/>
    <lineage>
        <taxon>Bacteria</taxon>
        <taxon>Bacillati</taxon>
        <taxon>Mycoplasmatota</taxon>
        <taxon>Mycoplasmoidales</taxon>
        <taxon>Metamycoplasmataceae</taxon>
        <taxon>Mycoplasmopsis</taxon>
    </lineage>
</organism>
<dbReference type="RefSeq" id="WP_006886366.1">
    <property type="nucleotide sequence ID" value="NZ_AFVJ01000014.1"/>
</dbReference>
<proteinExistence type="predicted"/>
<reference evidence="4 5" key="1">
    <citation type="journal article" date="2011" name="J. Bacteriol.">
        <title>Genome Sequence of Duck Pathogen Mycoplasma anatis Strain 1340.</title>
        <authorList>
            <person name="Guo Z."/>
            <person name="Chen P."/>
            <person name="Ren P."/>
            <person name="Kuang S."/>
            <person name="Zhou Z."/>
            <person name="Li Z."/>
            <person name="Liu M."/>
            <person name="Shi D."/>
            <person name="Xiao Y."/>
            <person name="Wang X."/>
            <person name="Zhou R."/>
            <person name="Jin H."/>
            <person name="Bi D."/>
        </authorList>
    </citation>
    <scope>NUCLEOTIDE SEQUENCE [LARGE SCALE GENOMIC DNA]</scope>
    <source>
        <strain evidence="4 5">1340</strain>
    </source>
</reference>
<dbReference type="STRING" id="1034808.GIG_01513"/>
<dbReference type="InterPro" id="IPR015421">
    <property type="entry name" value="PyrdxlP-dep_Trfase_major"/>
</dbReference>
<dbReference type="GeneID" id="65654156"/>
<dbReference type="GO" id="GO:0008483">
    <property type="term" value="F:transaminase activity"/>
    <property type="evidence" value="ECO:0007669"/>
    <property type="project" value="UniProtKB-KW"/>
</dbReference>
<evidence type="ECO:0000313" key="5">
    <source>
        <dbReference type="Proteomes" id="UP000005055"/>
    </source>
</evidence>
<dbReference type="InterPro" id="IPR015424">
    <property type="entry name" value="PyrdxlP-dep_Trfase"/>
</dbReference>
<dbReference type="InterPro" id="IPR000192">
    <property type="entry name" value="Aminotrans_V_dom"/>
</dbReference>
<comment type="caution">
    <text evidence="4">The sequence shown here is derived from an EMBL/GenBank/DDBJ whole genome shotgun (WGS) entry which is preliminary data.</text>
</comment>
<dbReference type="PANTHER" id="PTHR43586">
    <property type="entry name" value="CYSTEINE DESULFURASE"/>
    <property type="match status" value="1"/>
</dbReference>
<dbReference type="AlphaFoldDB" id="F9QCZ7"/>
<protein>
    <submittedName>
        <fullName evidence="4">Aminotransferase, class V</fullName>
    </submittedName>
</protein>
<dbReference type="PANTHER" id="PTHR43586:SF8">
    <property type="entry name" value="CYSTEINE DESULFURASE 1, CHLOROPLASTIC"/>
    <property type="match status" value="1"/>
</dbReference>
<evidence type="ECO:0000259" key="3">
    <source>
        <dbReference type="Pfam" id="PF00266"/>
    </source>
</evidence>
<dbReference type="Gene3D" id="3.90.1150.10">
    <property type="entry name" value="Aspartate Aminotransferase, domain 1"/>
    <property type="match status" value="1"/>
</dbReference>
<dbReference type="Proteomes" id="UP000005055">
    <property type="component" value="Unassembled WGS sequence"/>
</dbReference>
<name>F9QCZ7_9BACT</name>
<evidence type="ECO:0000256" key="2">
    <source>
        <dbReference type="ARBA" id="ARBA00022898"/>
    </source>
</evidence>
<dbReference type="Gene3D" id="3.40.640.10">
    <property type="entry name" value="Type I PLP-dependent aspartate aminotransferase-like (Major domain)"/>
    <property type="match status" value="1"/>
</dbReference>
<dbReference type="Pfam" id="PF00266">
    <property type="entry name" value="Aminotran_5"/>
    <property type="match status" value="1"/>
</dbReference>